<keyword evidence="3" id="KW-1185">Reference proteome</keyword>
<organism evidence="2 3">
    <name type="scientific">Grus japonensis</name>
    <name type="common">Japanese crane</name>
    <name type="synonym">Red-crowned crane</name>
    <dbReference type="NCBI Taxonomy" id="30415"/>
    <lineage>
        <taxon>Eukaryota</taxon>
        <taxon>Metazoa</taxon>
        <taxon>Chordata</taxon>
        <taxon>Craniata</taxon>
        <taxon>Vertebrata</taxon>
        <taxon>Euteleostomi</taxon>
        <taxon>Archelosauria</taxon>
        <taxon>Archosauria</taxon>
        <taxon>Dinosauria</taxon>
        <taxon>Saurischia</taxon>
        <taxon>Theropoda</taxon>
        <taxon>Coelurosauria</taxon>
        <taxon>Aves</taxon>
        <taxon>Neognathae</taxon>
        <taxon>Neoaves</taxon>
        <taxon>Gruiformes</taxon>
        <taxon>Gruidae</taxon>
        <taxon>Grus</taxon>
    </lineage>
</organism>
<dbReference type="Pfam" id="PF12053">
    <property type="entry name" value="Par3_HAL_N_term"/>
    <property type="match status" value="1"/>
</dbReference>
<protein>
    <submittedName>
        <fullName evidence="2">Histidine ammonia-lyase</fullName>
    </submittedName>
</protein>
<dbReference type="AlphaFoldDB" id="A0ABC9VXU0"/>
<evidence type="ECO:0000313" key="3">
    <source>
        <dbReference type="Proteomes" id="UP001623348"/>
    </source>
</evidence>
<accession>A0ABC9VXU0</accession>
<proteinExistence type="predicted"/>
<feature type="domain" description="Par3/HAL N-terminal" evidence="1">
    <location>
        <begin position="13"/>
        <end position="78"/>
    </location>
</feature>
<dbReference type="Gene3D" id="3.10.20.90">
    <property type="entry name" value="Phosphatidylinositol 3-kinase Catalytic Subunit, Chain A, domain 1"/>
    <property type="match status" value="1"/>
</dbReference>
<dbReference type="InterPro" id="IPR008948">
    <property type="entry name" value="L-Aspartase-like"/>
</dbReference>
<dbReference type="PANTHER" id="PTHR10362">
    <property type="entry name" value="HISTIDINE AMMONIA-LYASE"/>
    <property type="match status" value="1"/>
</dbReference>
<comment type="caution">
    <text evidence="2">The sequence shown here is derived from an EMBL/GenBank/DDBJ whole genome shotgun (WGS) entry which is preliminary data.</text>
</comment>
<reference evidence="2 3" key="1">
    <citation type="submission" date="2024-06" db="EMBL/GenBank/DDBJ databases">
        <title>The draft genome of Grus japonensis, version 3.</title>
        <authorList>
            <person name="Nabeshima K."/>
            <person name="Suzuki S."/>
            <person name="Onuma M."/>
        </authorList>
    </citation>
    <scope>NUCLEOTIDE SEQUENCE [LARGE SCALE GENOMIC DNA]</scope>
    <source>
        <strain evidence="2 3">451A</strain>
    </source>
</reference>
<sequence>MPRYTVHVRGEWLAVPCLNRTNTIRWLGKEAVRRYMKNKPDNGGFASVEEVKFYIRRCKGLGLLDLDDTVEDALEDNEFVEVDGNSLTTEDLVNLGKGLYKIKGLALINGTQMITSLGCEAVERAGAIARQADIIAALTLEVLKGTTRAFDTESHRFCDRVQDAYTMRCCPQVHGVVNDTIAFVKDIMMTEINSATDNPMVFAERAETISGGNFHGEYPAKVSHLAFRAGALLDVYARRRDMVRLVASAATEDHVSMGGWAARKALRVIEHVEQVLAIELLAACQGIEFLRPLRTTTPLEKVYDLVRSVVRPWMKDRFMAPDIEAAHRLLVEQKACAVGLF</sequence>
<evidence type="ECO:0000259" key="1">
    <source>
        <dbReference type="Pfam" id="PF12053"/>
    </source>
</evidence>
<name>A0ABC9VXU0_GRUJA</name>
<evidence type="ECO:0000313" key="2">
    <source>
        <dbReference type="EMBL" id="GAB0176587.1"/>
    </source>
</evidence>
<dbReference type="SUPFAM" id="SSF48557">
    <property type="entry name" value="L-aspartase-like"/>
    <property type="match status" value="1"/>
</dbReference>
<dbReference type="InterPro" id="IPR021922">
    <property type="entry name" value="Par3/HAL_N"/>
</dbReference>
<dbReference type="Pfam" id="PF00221">
    <property type="entry name" value="Lyase_aromatic"/>
    <property type="match status" value="3"/>
</dbReference>
<gene>
    <name evidence="2" type="ORF">GRJ2_000123900</name>
</gene>
<dbReference type="Gene3D" id="1.20.200.10">
    <property type="entry name" value="Fumarase/aspartase (Central domain)"/>
    <property type="match status" value="3"/>
</dbReference>
<dbReference type="EMBL" id="BAAFJT010000001">
    <property type="protein sequence ID" value="GAB0176587.1"/>
    <property type="molecule type" value="Genomic_DNA"/>
</dbReference>
<dbReference type="FunFam" id="3.10.20.90:FF:000111">
    <property type="entry name" value="Histidine ammonia-lyase"/>
    <property type="match status" value="1"/>
</dbReference>
<dbReference type="InterPro" id="IPR001106">
    <property type="entry name" value="Aromatic_Lyase"/>
</dbReference>
<dbReference type="Proteomes" id="UP001623348">
    <property type="component" value="Unassembled WGS sequence"/>
</dbReference>